<evidence type="ECO:0000259" key="2">
    <source>
        <dbReference type="Pfam" id="PF22551"/>
    </source>
</evidence>
<proteinExistence type="predicted"/>
<dbReference type="OrthoDB" id="459459at2"/>
<sequence length="227" mass="24099">MSDIPAPSDHPDREHDTDDEAPERGPGGAREPDEEAEIPPSAALSAVVPGLRPPRPPRRTGVFVDPDDLRDHVGQLLRAILGGYEVDAFGNFTFVHEGARVFVTVGGSPVGPQVGVFSVTNLDVDLAPPLASFLLTTNHTLGFGAFSYDPDNRSVWLRHTLLGTTLDGPELHSAVAAVATTAAQVDDAIKQRFGGRTFAEAPDEVQRRVEPPEPNPGTTAPNASGYL</sequence>
<reference evidence="3" key="1">
    <citation type="journal article" date="2014" name="Int. J. Syst. Evol. Microbiol.">
        <title>Complete genome sequence of Corynebacterium casei LMG S-19264T (=DSM 44701T), isolated from a smear-ripened cheese.</title>
        <authorList>
            <consortium name="US DOE Joint Genome Institute (JGI-PGF)"/>
            <person name="Walter F."/>
            <person name="Albersmeier A."/>
            <person name="Kalinowski J."/>
            <person name="Ruckert C."/>
        </authorList>
    </citation>
    <scope>NUCLEOTIDE SEQUENCE</scope>
    <source>
        <strain evidence="3">CGMCC 1.14988</strain>
    </source>
</reference>
<evidence type="ECO:0000313" key="3">
    <source>
        <dbReference type="EMBL" id="GGI02745.1"/>
    </source>
</evidence>
<dbReference type="EMBL" id="BMHA01000001">
    <property type="protein sequence ID" value="GGI02745.1"/>
    <property type="molecule type" value="Genomic_DNA"/>
</dbReference>
<evidence type="ECO:0000256" key="1">
    <source>
        <dbReference type="SAM" id="MobiDB-lite"/>
    </source>
</evidence>
<feature type="region of interest" description="Disordered" evidence="1">
    <location>
        <begin position="201"/>
        <end position="227"/>
    </location>
</feature>
<keyword evidence="4" id="KW-1185">Reference proteome</keyword>
<dbReference type="Proteomes" id="UP000650511">
    <property type="component" value="Unassembled WGS sequence"/>
</dbReference>
<gene>
    <name evidence="3" type="ORF">GCM10011354_01400</name>
</gene>
<evidence type="ECO:0000313" key="4">
    <source>
        <dbReference type="Proteomes" id="UP000650511"/>
    </source>
</evidence>
<dbReference type="AlphaFoldDB" id="A0A8J3A6R3"/>
<dbReference type="SUPFAM" id="SSF69635">
    <property type="entry name" value="Type III secretory system chaperone-like"/>
    <property type="match status" value="1"/>
</dbReference>
<organism evidence="3 4">
    <name type="scientific">Egicoccus halophilus</name>
    <dbReference type="NCBI Taxonomy" id="1670830"/>
    <lineage>
        <taxon>Bacteria</taxon>
        <taxon>Bacillati</taxon>
        <taxon>Actinomycetota</taxon>
        <taxon>Nitriliruptoria</taxon>
        <taxon>Egicoccales</taxon>
        <taxon>Egicoccaceae</taxon>
        <taxon>Egicoccus</taxon>
    </lineage>
</organism>
<dbReference type="Pfam" id="PF22551">
    <property type="entry name" value="TY-Chap1"/>
    <property type="match status" value="1"/>
</dbReference>
<feature type="region of interest" description="Disordered" evidence="1">
    <location>
        <begin position="1"/>
        <end position="66"/>
    </location>
</feature>
<feature type="domain" description="TY-Chap central" evidence="2">
    <location>
        <begin position="67"/>
        <end position="200"/>
    </location>
</feature>
<protein>
    <recommendedName>
        <fullName evidence="2">TY-Chap central domain-containing protein</fullName>
    </recommendedName>
</protein>
<dbReference type="Gene3D" id="3.30.1460.10">
    <property type="match status" value="1"/>
</dbReference>
<feature type="compositionally biased region" description="Polar residues" evidence="1">
    <location>
        <begin position="216"/>
        <end position="227"/>
    </location>
</feature>
<reference evidence="3" key="2">
    <citation type="submission" date="2020-09" db="EMBL/GenBank/DDBJ databases">
        <authorList>
            <person name="Sun Q."/>
            <person name="Zhou Y."/>
        </authorList>
    </citation>
    <scope>NUCLEOTIDE SEQUENCE</scope>
    <source>
        <strain evidence="3">CGMCC 1.14988</strain>
    </source>
</reference>
<comment type="caution">
    <text evidence="3">The sequence shown here is derived from an EMBL/GenBank/DDBJ whole genome shotgun (WGS) entry which is preliminary data.</text>
</comment>
<name>A0A8J3A6R3_9ACTN</name>
<dbReference type="RefSeq" id="WP_130648187.1">
    <property type="nucleotide sequence ID" value="NZ_BMHA01000001.1"/>
</dbReference>
<accession>A0A8J3A6R3</accession>
<dbReference type="InterPro" id="IPR054343">
    <property type="entry name" value="TY-Chap_M"/>
</dbReference>